<keyword evidence="12" id="KW-1185">Reference proteome</keyword>
<evidence type="ECO:0000256" key="9">
    <source>
        <dbReference type="SAM" id="SignalP"/>
    </source>
</evidence>
<dbReference type="InterPro" id="IPR011009">
    <property type="entry name" value="Kinase-like_dom_sf"/>
</dbReference>
<feature type="chain" id="PRO_5002264883" description="Protein kinase domain-containing protein" evidence="9">
    <location>
        <begin position="35"/>
        <end position="778"/>
    </location>
</feature>
<dbReference type="PANTHER" id="PTHR44329:SF214">
    <property type="entry name" value="PROTEIN KINASE DOMAIN-CONTAINING PROTEIN"/>
    <property type="match status" value="1"/>
</dbReference>
<evidence type="ECO:0000256" key="2">
    <source>
        <dbReference type="ARBA" id="ARBA00022679"/>
    </source>
</evidence>
<keyword evidence="9" id="KW-0732">Signal</keyword>
<dbReference type="STRING" id="145388.A0A0D2MK58"/>
<name>A0A0D2MK58_9CHLO</name>
<evidence type="ECO:0000313" key="11">
    <source>
        <dbReference type="EMBL" id="KIZ00992.1"/>
    </source>
</evidence>
<dbReference type="GO" id="GO:0004674">
    <property type="term" value="F:protein serine/threonine kinase activity"/>
    <property type="evidence" value="ECO:0007669"/>
    <property type="project" value="UniProtKB-KW"/>
</dbReference>
<dbReference type="InterPro" id="IPR001245">
    <property type="entry name" value="Ser-Thr/Tyr_kinase_cat_dom"/>
</dbReference>
<dbReference type="InterPro" id="IPR017441">
    <property type="entry name" value="Protein_kinase_ATP_BS"/>
</dbReference>
<dbReference type="PANTHER" id="PTHR44329">
    <property type="entry name" value="SERINE/THREONINE-PROTEIN KINASE TNNI3K-RELATED"/>
    <property type="match status" value="1"/>
</dbReference>
<dbReference type="RefSeq" id="XP_013900011.1">
    <property type="nucleotide sequence ID" value="XM_014044557.1"/>
</dbReference>
<dbReference type="PROSITE" id="PS00108">
    <property type="entry name" value="PROTEIN_KINASE_ST"/>
    <property type="match status" value="1"/>
</dbReference>
<feature type="region of interest" description="Disordered" evidence="7">
    <location>
        <begin position="581"/>
        <end position="605"/>
    </location>
</feature>
<organism evidence="11 12">
    <name type="scientific">Monoraphidium neglectum</name>
    <dbReference type="NCBI Taxonomy" id="145388"/>
    <lineage>
        <taxon>Eukaryota</taxon>
        <taxon>Viridiplantae</taxon>
        <taxon>Chlorophyta</taxon>
        <taxon>core chlorophytes</taxon>
        <taxon>Chlorophyceae</taxon>
        <taxon>CS clade</taxon>
        <taxon>Sphaeropleales</taxon>
        <taxon>Selenastraceae</taxon>
        <taxon>Monoraphidium</taxon>
    </lineage>
</organism>
<dbReference type="OrthoDB" id="4062651at2759"/>
<evidence type="ECO:0000256" key="7">
    <source>
        <dbReference type="SAM" id="MobiDB-lite"/>
    </source>
</evidence>
<dbReference type="SUPFAM" id="SSF56112">
    <property type="entry name" value="Protein kinase-like (PK-like)"/>
    <property type="match status" value="1"/>
</dbReference>
<dbReference type="AlphaFoldDB" id="A0A0D2MK58"/>
<dbReference type="SMART" id="SM00220">
    <property type="entry name" value="S_TKc"/>
    <property type="match status" value="1"/>
</dbReference>
<dbReference type="GeneID" id="25739849"/>
<feature type="region of interest" description="Disordered" evidence="7">
    <location>
        <begin position="468"/>
        <end position="524"/>
    </location>
</feature>
<evidence type="ECO:0000256" key="8">
    <source>
        <dbReference type="SAM" id="Phobius"/>
    </source>
</evidence>
<feature type="domain" description="Protein kinase" evidence="10">
    <location>
        <begin position="392"/>
        <end position="778"/>
    </location>
</feature>
<feature type="transmembrane region" description="Helical" evidence="8">
    <location>
        <begin position="292"/>
        <end position="317"/>
    </location>
</feature>
<evidence type="ECO:0000256" key="4">
    <source>
        <dbReference type="ARBA" id="ARBA00022777"/>
    </source>
</evidence>
<feature type="binding site" evidence="6">
    <location>
        <position position="419"/>
    </location>
    <ligand>
        <name>ATP</name>
        <dbReference type="ChEBI" id="CHEBI:30616"/>
    </ligand>
</feature>
<sequence>MRTGQFQRRLAWPLLQALLLAAATGHSGLRAVLAAPLDTAWVSQSGGPCAAPPGSCVTFVDALTNPAVRTMYLVSDVNLTAADFAAYDDAPYHLDRDLLVASVPGTWRTLAFNFLASKILIGRNVTVTLADMVMTNTRMASGVSIDLFMGSGSSVLINRNAVRWRAVGLDPGDSVRVSSKHPRPPRFPGQQDVRLLNPAGCSEQHPNDLVFMNFAVSWKGSAQDVGPTNEGYDAVLLNVTRACVQIAPAACARDLSRDQCLVLSTDQYQRAHAGGGGGAGASGRSSASGPGVGVAVGAAVGAVGGAAAAGAALWLVLRRRRRRLRRERALEIGSDDLGAAKSRRSTAPLSDGLPEGRAGPLAEMRPKSEGWELVRFLSAPEFADSSSPQDTIELGNMLGRGSFGTVYSARWQGRPVAVKAICHRHGSTTSANEANLILGFEHPNVLKAYHVVQWCNLRASDDGAAQTGSGWLGSGHPPAAPRAASAQLPTPRGAASGACSTPGGGASGQLPAASEPGEGRGSTADSEWVLRLGTGGSAATNATPNGGAPMLVTTEELRDLFRVNGGAGGGAGGAVGAGAGASGGGGGGAAGPAESSGELDRGPSERMPLYTIRSEWQGSSAAAASLGGAVAVQAGSETWLITEYCECGDLERAAMSGLLKRPDGSTDEARVLHLLRDVAAGLTYLHSKNVMHADLKAGNVLLAADHASPLGVAAKVSDFGLSRALGVGQTHASTRTVGTITHMPVSAGPRRSRGRRRCRGTGVAAAAAGHRASIAGRS</sequence>
<dbReference type="PROSITE" id="PS00107">
    <property type="entry name" value="PROTEIN_KINASE_ATP"/>
    <property type="match status" value="1"/>
</dbReference>
<keyword evidence="8" id="KW-0812">Transmembrane</keyword>
<feature type="signal peptide" evidence="9">
    <location>
        <begin position="1"/>
        <end position="34"/>
    </location>
</feature>
<dbReference type="PROSITE" id="PS50011">
    <property type="entry name" value="PROTEIN_KINASE_DOM"/>
    <property type="match status" value="1"/>
</dbReference>
<evidence type="ECO:0000259" key="10">
    <source>
        <dbReference type="PROSITE" id="PS50011"/>
    </source>
</evidence>
<keyword evidence="4" id="KW-0418">Kinase</keyword>
<evidence type="ECO:0000256" key="3">
    <source>
        <dbReference type="ARBA" id="ARBA00022741"/>
    </source>
</evidence>
<gene>
    <name evidence="11" type="ORF">MNEG_6973</name>
</gene>
<keyword evidence="1" id="KW-0723">Serine/threonine-protein kinase</keyword>
<feature type="region of interest" description="Disordered" evidence="7">
    <location>
        <begin position="341"/>
        <end position="363"/>
    </location>
</feature>
<keyword evidence="5 6" id="KW-0067">ATP-binding</keyword>
<keyword evidence="3 6" id="KW-0547">Nucleotide-binding</keyword>
<evidence type="ECO:0000256" key="6">
    <source>
        <dbReference type="PROSITE-ProRule" id="PRU10141"/>
    </source>
</evidence>
<accession>A0A0D2MK58</accession>
<keyword evidence="8" id="KW-1133">Transmembrane helix</keyword>
<keyword evidence="2" id="KW-0808">Transferase</keyword>
<proteinExistence type="predicted"/>
<dbReference type="GO" id="GO:0005524">
    <property type="term" value="F:ATP binding"/>
    <property type="evidence" value="ECO:0007669"/>
    <property type="project" value="UniProtKB-UniRule"/>
</dbReference>
<dbReference type="InterPro" id="IPR000719">
    <property type="entry name" value="Prot_kinase_dom"/>
</dbReference>
<dbReference type="InterPro" id="IPR008271">
    <property type="entry name" value="Ser/Thr_kinase_AS"/>
</dbReference>
<evidence type="ECO:0000256" key="1">
    <source>
        <dbReference type="ARBA" id="ARBA00022527"/>
    </source>
</evidence>
<evidence type="ECO:0000313" key="12">
    <source>
        <dbReference type="Proteomes" id="UP000054498"/>
    </source>
</evidence>
<protein>
    <recommendedName>
        <fullName evidence="10">Protein kinase domain-containing protein</fullName>
    </recommendedName>
</protein>
<dbReference type="EMBL" id="KK101409">
    <property type="protein sequence ID" value="KIZ00992.1"/>
    <property type="molecule type" value="Genomic_DNA"/>
</dbReference>
<dbReference type="Proteomes" id="UP000054498">
    <property type="component" value="Unassembled WGS sequence"/>
</dbReference>
<reference evidence="11 12" key="1">
    <citation type="journal article" date="2013" name="BMC Genomics">
        <title>Reconstruction of the lipid metabolism for the microalga Monoraphidium neglectum from its genome sequence reveals characteristics suitable for biofuel production.</title>
        <authorList>
            <person name="Bogen C."/>
            <person name="Al-Dilaimi A."/>
            <person name="Albersmeier A."/>
            <person name="Wichmann J."/>
            <person name="Grundmann M."/>
            <person name="Rupp O."/>
            <person name="Lauersen K.J."/>
            <person name="Blifernez-Klassen O."/>
            <person name="Kalinowski J."/>
            <person name="Goesmann A."/>
            <person name="Mussgnug J.H."/>
            <person name="Kruse O."/>
        </authorList>
    </citation>
    <scope>NUCLEOTIDE SEQUENCE [LARGE SCALE GENOMIC DNA]</scope>
    <source>
        <strain evidence="11 12">SAG 48.87</strain>
    </source>
</reference>
<dbReference type="KEGG" id="mng:MNEG_6973"/>
<keyword evidence="8" id="KW-0472">Membrane</keyword>
<dbReference type="Pfam" id="PF00069">
    <property type="entry name" value="Pkinase"/>
    <property type="match status" value="1"/>
</dbReference>
<dbReference type="Gene3D" id="1.10.510.10">
    <property type="entry name" value="Transferase(Phosphotransferase) domain 1"/>
    <property type="match status" value="1"/>
</dbReference>
<dbReference type="InterPro" id="IPR051681">
    <property type="entry name" value="Ser/Thr_Kinases-Pseudokinases"/>
</dbReference>
<evidence type="ECO:0000256" key="5">
    <source>
        <dbReference type="ARBA" id="ARBA00022840"/>
    </source>
</evidence>
<feature type="compositionally biased region" description="Gly residues" evidence="7">
    <location>
        <begin position="581"/>
        <end position="590"/>
    </location>
</feature>
<dbReference type="Gene3D" id="3.30.200.20">
    <property type="entry name" value="Phosphorylase Kinase, domain 1"/>
    <property type="match status" value="1"/>
</dbReference>
<dbReference type="Pfam" id="PF07714">
    <property type="entry name" value="PK_Tyr_Ser-Thr"/>
    <property type="match status" value="1"/>
</dbReference>